<evidence type="ECO:0000256" key="1">
    <source>
        <dbReference type="ARBA" id="ARBA00022679"/>
    </source>
</evidence>
<evidence type="ECO:0000256" key="3">
    <source>
        <dbReference type="ARBA" id="ARBA00022777"/>
    </source>
</evidence>
<evidence type="ECO:0000259" key="5">
    <source>
        <dbReference type="SMART" id="SM00470"/>
    </source>
</evidence>
<dbReference type="InterPro" id="IPR023098">
    <property type="entry name" value="SerK/SbnI_C"/>
</dbReference>
<name>A0A7C2BKC2_9CREN</name>
<keyword evidence="4 6" id="KW-0067">ATP-binding</keyword>
<keyword evidence="2" id="KW-0547">Nucleotide-binding</keyword>
<comment type="caution">
    <text evidence="6">The sequence shown here is derived from an EMBL/GenBank/DDBJ whole genome shotgun (WGS) entry which is preliminary data.</text>
</comment>
<dbReference type="InterPro" id="IPR036086">
    <property type="entry name" value="ParB/Sulfiredoxin_sf"/>
</dbReference>
<dbReference type="InterPro" id="IPR003115">
    <property type="entry name" value="ParB_N"/>
</dbReference>
<dbReference type="EMBL" id="DSJT01000011">
    <property type="protein sequence ID" value="HEF87134.1"/>
    <property type="molecule type" value="Genomic_DNA"/>
</dbReference>
<reference evidence="6" key="1">
    <citation type="journal article" date="2020" name="mSystems">
        <title>Genome- and Community-Level Interaction Insights into Carbon Utilization and Element Cycling Functions of Hydrothermarchaeota in Hydrothermal Sediment.</title>
        <authorList>
            <person name="Zhou Z."/>
            <person name="Liu Y."/>
            <person name="Xu W."/>
            <person name="Pan J."/>
            <person name="Luo Z.H."/>
            <person name="Li M."/>
        </authorList>
    </citation>
    <scope>NUCLEOTIDE SEQUENCE [LARGE SCALE GENOMIC DNA]</scope>
    <source>
        <strain evidence="6">SpSt-23</strain>
    </source>
</reference>
<keyword evidence="1" id="KW-0808">Transferase</keyword>
<gene>
    <name evidence="6" type="ORF">ENP55_02305</name>
</gene>
<organism evidence="6">
    <name type="scientific">Thermosphaera aggregans</name>
    <dbReference type="NCBI Taxonomy" id="54254"/>
    <lineage>
        <taxon>Archaea</taxon>
        <taxon>Thermoproteota</taxon>
        <taxon>Thermoprotei</taxon>
        <taxon>Desulfurococcales</taxon>
        <taxon>Desulfurococcaceae</taxon>
        <taxon>Thermosphaera</taxon>
    </lineage>
</organism>
<dbReference type="SMART" id="SM00470">
    <property type="entry name" value="ParB"/>
    <property type="match status" value="1"/>
</dbReference>
<dbReference type="SUPFAM" id="SSF110849">
    <property type="entry name" value="ParB/Sulfiredoxin"/>
    <property type="match status" value="1"/>
</dbReference>
<evidence type="ECO:0000256" key="2">
    <source>
        <dbReference type="ARBA" id="ARBA00022741"/>
    </source>
</evidence>
<evidence type="ECO:0000313" key="6">
    <source>
        <dbReference type="EMBL" id="HEF87134.1"/>
    </source>
</evidence>
<dbReference type="AlphaFoldDB" id="A0A7C2BKC2"/>
<dbReference type="Gene3D" id="3.90.1530.10">
    <property type="entry name" value="Conserved hypothetical protein from pyrococcus furiosus pfu- 392566-001, ParB domain"/>
    <property type="match status" value="1"/>
</dbReference>
<feature type="domain" description="ParB-like N-terminal" evidence="5">
    <location>
        <begin position="16"/>
        <end position="101"/>
    </location>
</feature>
<keyword evidence="3" id="KW-0418">Kinase</keyword>
<accession>A0A7C2BKC2</accession>
<sequence>MSYFEIKTKHLALKITLEEVSKLHIHEEIIPEMYEKLVEKIKQDGFFKDPVIVDEKTLVVLDGMHRVAAAETLKFPYMPVCLIDYDNPEVKLRSWCRTASKKPGNASEVLSVISRLGLRMTRVASIDDAFALLKARKLVVAVTDGSSFSGVVSPASDIKIIYDWVKKIEHALKNSGFDVGYVTEEEALEKARKGEVTVSLITPTITKEEVRTVALRGEVFAHKATRHIVPARPMNVKVPLSWIDGSIPLDEARRRLTEYLGKRQIKTLPPGTVLDRRYDEELFVFE</sequence>
<dbReference type="CDD" id="cd16400">
    <property type="entry name" value="ParB_Srx_like_nuclease"/>
    <property type="match status" value="1"/>
</dbReference>
<dbReference type="GO" id="GO:0005524">
    <property type="term" value="F:ATP binding"/>
    <property type="evidence" value="ECO:0007669"/>
    <property type="project" value="UniProtKB-KW"/>
</dbReference>
<protein>
    <submittedName>
        <fullName evidence="6">ABC transporter ATP-binding protein</fullName>
    </submittedName>
</protein>
<proteinExistence type="predicted"/>
<dbReference type="Gene3D" id="3.30.1760.10">
    <property type="entry name" value="Conserved hypothetical protein from pyrococcus furiosus pfu- 392566-001, domain 2"/>
    <property type="match status" value="1"/>
</dbReference>
<dbReference type="GO" id="GO:0016301">
    <property type="term" value="F:kinase activity"/>
    <property type="evidence" value="ECO:0007669"/>
    <property type="project" value="UniProtKB-KW"/>
</dbReference>
<evidence type="ECO:0000256" key="4">
    <source>
        <dbReference type="ARBA" id="ARBA00022840"/>
    </source>
</evidence>